<gene>
    <name evidence="1" type="ORF">SDC9_211704</name>
</gene>
<proteinExistence type="predicted"/>
<reference evidence="1" key="1">
    <citation type="submission" date="2019-08" db="EMBL/GenBank/DDBJ databases">
        <authorList>
            <person name="Kucharzyk K."/>
            <person name="Murdoch R.W."/>
            <person name="Higgins S."/>
            <person name="Loffler F."/>
        </authorList>
    </citation>
    <scope>NUCLEOTIDE SEQUENCE</scope>
</reference>
<evidence type="ECO:0000313" key="1">
    <source>
        <dbReference type="EMBL" id="MPN63937.1"/>
    </source>
</evidence>
<sequence length="71" mass="8529">MYTREKDSSNPYGYTEDKQPFKDYTVAKWGKSYKLNNVYYDVIRKDNGYQGRYYDPYLVMLTNGEIISLYP</sequence>
<comment type="caution">
    <text evidence="1">The sequence shown here is derived from an EMBL/GenBank/DDBJ whole genome shotgun (WGS) entry which is preliminary data.</text>
</comment>
<accession>A0A645JKQ7</accession>
<name>A0A645JKQ7_9ZZZZ</name>
<organism evidence="1">
    <name type="scientific">bioreactor metagenome</name>
    <dbReference type="NCBI Taxonomy" id="1076179"/>
    <lineage>
        <taxon>unclassified sequences</taxon>
        <taxon>metagenomes</taxon>
        <taxon>ecological metagenomes</taxon>
    </lineage>
</organism>
<protein>
    <submittedName>
        <fullName evidence="1">Uncharacterized protein</fullName>
    </submittedName>
</protein>
<dbReference type="AlphaFoldDB" id="A0A645JKQ7"/>
<dbReference type="EMBL" id="VSSQ01144109">
    <property type="protein sequence ID" value="MPN63937.1"/>
    <property type="molecule type" value="Genomic_DNA"/>
</dbReference>